<feature type="compositionally biased region" description="Basic and acidic residues" evidence="1">
    <location>
        <begin position="102"/>
        <end position="117"/>
    </location>
</feature>
<protein>
    <submittedName>
        <fullName evidence="3">Uncharacterized protein</fullName>
    </submittedName>
</protein>
<reference evidence="4" key="1">
    <citation type="journal article" date="2016" name="Nature">
        <title>The genome of the seagrass Zostera marina reveals angiosperm adaptation to the sea.</title>
        <authorList>
            <person name="Olsen J.L."/>
            <person name="Rouze P."/>
            <person name="Verhelst B."/>
            <person name="Lin Y.-C."/>
            <person name="Bayer T."/>
            <person name="Collen J."/>
            <person name="Dattolo E."/>
            <person name="De Paoli E."/>
            <person name="Dittami S."/>
            <person name="Maumus F."/>
            <person name="Michel G."/>
            <person name="Kersting A."/>
            <person name="Lauritano C."/>
            <person name="Lohaus R."/>
            <person name="Toepel M."/>
            <person name="Tonon T."/>
            <person name="Vanneste K."/>
            <person name="Amirebrahimi M."/>
            <person name="Brakel J."/>
            <person name="Bostroem C."/>
            <person name="Chovatia M."/>
            <person name="Grimwood J."/>
            <person name="Jenkins J.W."/>
            <person name="Jueterbock A."/>
            <person name="Mraz A."/>
            <person name="Stam W.T."/>
            <person name="Tice H."/>
            <person name="Bornberg-Bauer E."/>
            <person name="Green P.J."/>
            <person name="Pearson G.A."/>
            <person name="Procaccini G."/>
            <person name="Duarte C.M."/>
            <person name="Schmutz J."/>
            <person name="Reusch T.B.H."/>
            <person name="Van de Peer Y."/>
        </authorList>
    </citation>
    <scope>NUCLEOTIDE SEQUENCE [LARGE SCALE GENOMIC DNA]</scope>
    <source>
        <strain evidence="4">cv. Finnish</strain>
    </source>
</reference>
<dbReference type="Proteomes" id="UP000036987">
    <property type="component" value="Unassembled WGS sequence"/>
</dbReference>
<feature type="compositionally biased region" description="Basic and acidic residues" evidence="1">
    <location>
        <begin position="181"/>
        <end position="191"/>
    </location>
</feature>
<feature type="transmembrane region" description="Helical" evidence="2">
    <location>
        <begin position="21"/>
        <end position="38"/>
    </location>
</feature>
<feature type="compositionally biased region" description="Basic and acidic residues" evidence="1">
    <location>
        <begin position="230"/>
        <end position="239"/>
    </location>
</feature>
<keyword evidence="2" id="KW-0812">Transmembrane</keyword>
<feature type="region of interest" description="Disordered" evidence="1">
    <location>
        <begin position="226"/>
        <end position="252"/>
    </location>
</feature>
<keyword evidence="4" id="KW-1185">Reference proteome</keyword>
<gene>
    <name evidence="3" type="ORF">ZOSMA_256G00090</name>
</gene>
<evidence type="ECO:0000313" key="3">
    <source>
        <dbReference type="EMBL" id="KMZ67853.1"/>
    </source>
</evidence>
<dbReference type="AlphaFoldDB" id="A0A0K9PFK1"/>
<keyword evidence="2" id="KW-1133">Transmembrane helix</keyword>
<comment type="caution">
    <text evidence="3">The sequence shown here is derived from an EMBL/GenBank/DDBJ whole genome shotgun (WGS) entry which is preliminary data.</text>
</comment>
<feature type="compositionally biased region" description="Polar residues" evidence="1">
    <location>
        <begin position="240"/>
        <end position="252"/>
    </location>
</feature>
<dbReference type="OrthoDB" id="1928179at2759"/>
<evidence type="ECO:0000313" key="4">
    <source>
        <dbReference type="Proteomes" id="UP000036987"/>
    </source>
</evidence>
<dbReference type="PANTHER" id="PTHR33700">
    <property type="entry name" value="MYB-LIKE PROTEIN X"/>
    <property type="match status" value="1"/>
</dbReference>
<accession>A0A0K9PFK1</accession>
<feature type="region of interest" description="Disordered" evidence="1">
    <location>
        <begin position="89"/>
        <end position="194"/>
    </location>
</feature>
<evidence type="ECO:0000256" key="2">
    <source>
        <dbReference type="SAM" id="Phobius"/>
    </source>
</evidence>
<dbReference type="EMBL" id="LFYR01000880">
    <property type="protein sequence ID" value="KMZ67853.1"/>
    <property type="molecule type" value="Genomic_DNA"/>
</dbReference>
<dbReference type="STRING" id="29655.A0A0K9PFK1"/>
<dbReference type="PANTHER" id="PTHR33700:SF4">
    <property type="entry name" value="MYB-LIKE PROTEIN X"/>
    <property type="match status" value="1"/>
</dbReference>
<feature type="compositionally biased region" description="Basic and acidic residues" evidence="1">
    <location>
        <begin position="153"/>
        <end position="166"/>
    </location>
</feature>
<keyword evidence="2" id="KW-0472">Membrane</keyword>
<proteinExistence type="predicted"/>
<evidence type="ECO:0000256" key="1">
    <source>
        <dbReference type="SAM" id="MobiDB-lite"/>
    </source>
</evidence>
<sequence>MYKQSSSGRNVRTKGFKVKHVVQVCVLVAICVWFLYQVKHSHEKENAMEEGIVKISTVVDSNHSLVRFGRKDLPHGATDDSKENIKMIGDNNGNEYTDEVEVETKPDENWETERLLDHEDEDETAGKGEDRIDESDQDDEIEIDDEGDEEFEGEIKRNHSEVHNDGEWLNAGKNYEASTQDARERNYKGDDVSSAVLRSFESTATDGGSKEQMFNVEKDSVSQIGITETDDGKDGEFEFHQSSNGTMNPTSNEVRSLQMNSTILESDNSTEEDVSDNSEAIIDPLADLLSIDRDQKNMTTTGIEILREPIDEKPNTTTAAIDGSFKDFTTVLDANHPTKFPEIEEKDIAED</sequence>
<organism evidence="3 4">
    <name type="scientific">Zostera marina</name>
    <name type="common">Eelgrass</name>
    <dbReference type="NCBI Taxonomy" id="29655"/>
    <lineage>
        <taxon>Eukaryota</taxon>
        <taxon>Viridiplantae</taxon>
        <taxon>Streptophyta</taxon>
        <taxon>Embryophyta</taxon>
        <taxon>Tracheophyta</taxon>
        <taxon>Spermatophyta</taxon>
        <taxon>Magnoliopsida</taxon>
        <taxon>Liliopsida</taxon>
        <taxon>Zosteraceae</taxon>
        <taxon>Zostera</taxon>
    </lineage>
</organism>
<feature type="compositionally biased region" description="Acidic residues" evidence="1">
    <location>
        <begin position="131"/>
        <end position="152"/>
    </location>
</feature>
<name>A0A0K9PFK1_ZOSMR</name>